<dbReference type="PANTHER" id="PTHR23010:SF1">
    <property type="entry name" value="MIDNOLIN"/>
    <property type="match status" value="1"/>
</dbReference>
<name>R7VMF7_CAPTE</name>
<dbReference type="Proteomes" id="UP000014760">
    <property type="component" value="Unassembled WGS sequence"/>
</dbReference>
<protein>
    <recommendedName>
        <fullName evidence="4">Ubiquitin-like domain-containing protein</fullName>
    </recommendedName>
</protein>
<feature type="compositionally biased region" description="Low complexity" evidence="3">
    <location>
        <begin position="210"/>
        <end position="219"/>
    </location>
</feature>
<dbReference type="AlphaFoldDB" id="R7VMF7"/>
<evidence type="ECO:0000313" key="6">
    <source>
        <dbReference type="EnsemblMetazoa" id="CapteP229321"/>
    </source>
</evidence>
<comment type="subcellular location">
    <subcellularLocation>
        <location evidence="1">Nucleus</location>
    </subcellularLocation>
</comment>
<keyword evidence="2" id="KW-0539">Nucleus</keyword>
<dbReference type="EMBL" id="AMQN01000516">
    <property type="status" value="NOT_ANNOTATED_CDS"/>
    <property type="molecule type" value="Genomic_DNA"/>
</dbReference>
<evidence type="ECO:0000313" key="7">
    <source>
        <dbReference type="Proteomes" id="UP000014760"/>
    </source>
</evidence>
<feature type="domain" description="Ubiquitin-like" evidence="4">
    <location>
        <begin position="44"/>
        <end position="118"/>
    </location>
</feature>
<reference evidence="7" key="1">
    <citation type="submission" date="2012-12" db="EMBL/GenBank/DDBJ databases">
        <authorList>
            <person name="Hellsten U."/>
            <person name="Grimwood J."/>
            <person name="Chapman J.A."/>
            <person name="Shapiro H."/>
            <person name="Aerts A."/>
            <person name="Otillar R.P."/>
            <person name="Terry A.Y."/>
            <person name="Boore J.L."/>
            <person name="Simakov O."/>
            <person name="Marletaz F."/>
            <person name="Cho S.-J."/>
            <person name="Edsinger-Gonzales E."/>
            <person name="Havlak P."/>
            <person name="Kuo D.-H."/>
            <person name="Larsson T."/>
            <person name="Lv J."/>
            <person name="Arendt D."/>
            <person name="Savage R."/>
            <person name="Osoegawa K."/>
            <person name="de Jong P."/>
            <person name="Lindberg D.R."/>
            <person name="Seaver E.C."/>
            <person name="Weisblat D.A."/>
            <person name="Putnam N.H."/>
            <person name="Grigoriev I.V."/>
            <person name="Rokhsar D.S."/>
        </authorList>
    </citation>
    <scope>NUCLEOTIDE SEQUENCE</scope>
    <source>
        <strain evidence="7">I ESC-2004</strain>
    </source>
</reference>
<accession>R7VMF7</accession>
<evidence type="ECO:0000259" key="4">
    <source>
        <dbReference type="PROSITE" id="PS50053"/>
    </source>
</evidence>
<dbReference type="HOGENOM" id="CLU_029882_0_0_1"/>
<feature type="region of interest" description="Disordered" evidence="3">
    <location>
        <begin position="126"/>
        <end position="146"/>
    </location>
</feature>
<feature type="compositionally biased region" description="Polar residues" evidence="3">
    <location>
        <begin position="187"/>
        <end position="209"/>
    </location>
</feature>
<dbReference type="SUPFAM" id="SSF54236">
    <property type="entry name" value="Ubiquitin-like"/>
    <property type="match status" value="1"/>
</dbReference>
<dbReference type="PROSITE" id="PS50053">
    <property type="entry name" value="UBIQUITIN_2"/>
    <property type="match status" value="1"/>
</dbReference>
<evidence type="ECO:0000313" key="5">
    <source>
        <dbReference type="EMBL" id="ELU18760.1"/>
    </source>
</evidence>
<dbReference type="PANTHER" id="PTHR23010">
    <property type="entry name" value="MIDNOLIN"/>
    <property type="match status" value="1"/>
</dbReference>
<feature type="region of interest" description="Disordered" evidence="3">
    <location>
        <begin position="187"/>
        <end position="283"/>
    </location>
</feature>
<dbReference type="GO" id="GO:0005634">
    <property type="term" value="C:nucleus"/>
    <property type="evidence" value="ECO:0007669"/>
    <property type="project" value="UniProtKB-SubCell"/>
</dbReference>
<keyword evidence="7" id="KW-1185">Reference proteome</keyword>
<dbReference type="CDD" id="cd01804">
    <property type="entry name" value="Ubl_midnolin"/>
    <property type="match status" value="1"/>
</dbReference>
<feature type="region of interest" description="Disordered" evidence="3">
    <location>
        <begin position="1"/>
        <end position="42"/>
    </location>
</feature>
<feature type="region of interest" description="Disordered" evidence="3">
    <location>
        <begin position="478"/>
        <end position="497"/>
    </location>
</feature>
<feature type="compositionally biased region" description="Low complexity" evidence="3">
    <location>
        <begin position="233"/>
        <end position="280"/>
    </location>
</feature>
<reference evidence="5 7" key="2">
    <citation type="journal article" date="2013" name="Nature">
        <title>Insights into bilaterian evolution from three spiralian genomes.</title>
        <authorList>
            <person name="Simakov O."/>
            <person name="Marletaz F."/>
            <person name="Cho S.J."/>
            <person name="Edsinger-Gonzales E."/>
            <person name="Havlak P."/>
            <person name="Hellsten U."/>
            <person name="Kuo D.H."/>
            <person name="Larsson T."/>
            <person name="Lv J."/>
            <person name="Arendt D."/>
            <person name="Savage R."/>
            <person name="Osoegawa K."/>
            <person name="de Jong P."/>
            <person name="Grimwood J."/>
            <person name="Chapman J.A."/>
            <person name="Shapiro H."/>
            <person name="Aerts A."/>
            <person name="Otillar R.P."/>
            <person name="Terry A.Y."/>
            <person name="Boore J.L."/>
            <person name="Grigoriev I.V."/>
            <person name="Lindberg D.R."/>
            <person name="Seaver E.C."/>
            <person name="Weisblat D.A."/>
            <person name="Putnam N.H."/>
            <person name="Rokhsar D.S."/>
        </authorList>
    </citation>
    <scope>NUCLEOTIDE SEQUENCE</scope>
    <source>
        <strain evidence="5 7">I ESC-2004</strain>
    </source>
</reference>
<gene>
    <name evidence="5" type="ORF">CAPTEDRAFT_229321</name>
</gene>
<feature type="compositionally biased region" description="Polar residues" evidence="3">
    <location>
        <begin position="28"/>
        <end position="42"/>
    </location>
</feature>
<feature type="compositionally biased region" description="Low complexity" evidence="3">
    <location>
        <begin position="352"/>
        <end position="361"/>
    </location>
</feature>
<feature type="compositionally biased region" description="Low complexity" evidence="3">
    <location>
        <begin position="333"/>
        <end position="344"/>
    </location>
</feature>
<dbReference type="Gene3D" id="3.10.20.90">
    <property type="entry name" value="Phosphatidylinositol 3-kinase Catalytic Subunit, Chain A, domain 1"/>
    <property type="match status" value="1"/>
</dbReference>
<dbReference type="InterPro" id="IPR000626">
    <property type="entry name" value="Ubiquitin-like_dom"/>
</dbReference>
<evidence type="ECO:0000256" key="2">
    <source>
        <dbReference type="ARBA" id="ARBA00023242"/>
    </source>
</evidence>
<sequence>MESGLPATGSGRLQPSAFSRDLPKSQDPPRTTGSDPEPLTNSKCQVHICPSTGGGFVLRVDLSDRVDLLKAIIGQKLRIPKERTHLLFKDRILSGGTLRENGIGHDSKITLMPSVHAGLKVNPTSIQHASPLSRPSSLQSQKTEHSMVQALENLSDGQVNDFICGRSPLTLAMRMGDHMMFVQLQLSTSPPSGRPQASRSSAPLRTTNKSYSSSTSSTPPSSPESSPAPSPFSPQESSASNSPSPSSALSSSASRFAFPPPAAMASPPSSPSAPRIPAQPHAHRTPVCVVRAANGAGSSVTALENAKRSLSLKLREFSQQASTTCSTELHQESPSPNNSGCSSPAPSPPSPSSSTSSTTNPSSAIIESMQHLGHGVYSGTFSGTLNPQLQDLDGRPKRSINTIIHILNDLLGASPQHCQATAAAAAAASALKRRHPAACASATDGCPAPSKRAKQEHEENAVMRAKVEQLQMMLEQRRLKRRKMEDKEEAEPGIVLS</sequence>
<dbReference type="Pfam" id="PF00240">
    <property type="entry name" value="ubiquitin"/>
    <property type="match status" value="1"/>
</dbReference>
<evidence type="ECO:0000256" key="3">
    <source>
        <dbReference type="SAM" id="MobiDB-lite"/>
    </source>
</evidence>
<reference evidence="6" key="3">
    <citation type="submission" date="2015-06" db="UniProtKB">
        <authorList>
            <consortium name="EnsemblMetazoa"/>
        </authorList>
    </citation>
    <scope>IDENTIFICATION</scope>
</reference>
<dbReference type="OrthoDB" id="1916003at2759"/>
<dbReference type="EnsemblMetazoa" id="CapteT229321">
    <property type="protein sequence ID" value="CapteP229321"/>
    <property type="gene ID" value="CapteG229321"/>
</dbReference>
<dbReference type="InterPro" id="IPR029071">
    <property type="entry name" value="Ubiquitin-like_domsf"/>
</dbReference>
<dbReference type="InterPro" id="IPR039336">
    <property type="entry name" value="Midnolin"/>
</dbReference>
<evidence type="ECO:0000256" key="1">
    <source>
        <dbReference type="ARBA" id="ARBA00004123"/>
    </source>
</evidence>
<organism evidence="5">
    <name type="scientific">Capitella teleta</name>
    <name type="common">Polychaete worm</name>
    <dbReference type="NCBI Taxonomy" id="283909"/>
    <lineage>
        <taxon>Eukaryota</taxon>
        <taxon>Metazoa</taxon>
        <taxon>Spiralia</taxon>
        <taxon>Lophotrochozoa</taxon>
        <taxon>Annelida</taxon>
        <taxon>Polychaeta</taxon>
        <taxon>Sedentaria</taxon>
        <taxon>Scolecida</taxon>
        <taxon>Capitellidae</taxon>
        <taxon>Capitella</taxon>
    </lineage>
</organism>
<feature type="region of interest" description="Disordered" evidence="3">
    <location>
        <begin position="440"/>
        <end position="459"/>
    </location>
</feature>
<feature type="compositionally biased region" description="Pro residues" evidence="3">
    <location>
        <begin position="220"/>
        <end position="232"/>
    </location>
</feature>
<feature type="compositionally biased region" description="Low complexity" evidence="3">
    <location>
        <begin position="130"/>
        <end position="141"/>
    </location>
</feature>
<dbReference type="OMA" id="ADMKPEF"/>
<dbReference type="SMART" id="SM00213">
    <property type="entry name" value="UBQ"/>
    <property type="match status" value="1"/>
</dbReference>
<proteinExistence type="predicted"/>
<dbReference type="EMBL" id="KB291799">
    <property type="protein sequence ID" value="ELU18760.1"/>
    <property type="molecule type" value="Genomic_DNA"/>
</dbReference>
<feature type="region of interest" description="Disordered" evidence="3">
    <location>
        <begin position="323"/>
        <end position="361"/>
    </location>
</feature>